<evidence type="ECO:0000259" key="1">
    <source>
        <dbReference type="PROSITE" id="PS50097"/>
    </source>
</evidence>
<gene>
    <name evidence="2" type="ORF">SCHPADRAFT_35694</name>
</gene>
<reference evidence="2 3" key="1">
    <citation type="submission" date="2015-04" db="EMBL/GenBank/DDBJ databases">
        <title>Complete genome sequence of Schizopora paradoxa KUC8140, a cosmopolitan wood degrader in East Asia.</title>
        <authorList>
            <consortium name="DOE Joint Genome Institute"/>
            <person name="Min B."/>
            <person name="Park H."/>
            <person name="Jang Y."/>
            <person name="Kim J.-J."/>
            <person name="Kim K.H."/>
            <person name="Pangilinan J."/>
            <person name="Lipzen A."/>
            <person name="Riley R."/>
            <person name="Grigoriev I.V."/>
            <person name="Spatafora J.W."/>
            <person name="Choi I.-G."/>
        </authorList>
    </citation>
    <scope>NUCLEOTIDE SEQUENCE [LARGE SCALE GENOMIC DNA]</scope>
    <source>
        <strain evidence="2 3">KUC8140</strain>
    </source>
</reference>
<accession>A0A0H2SER4</accession>
<dbReference type="OrthoDB" id="3027208at2759"/>
<dbReference type="CDD" id="cd18186">
    <property type="entry name" value="BTB_POZ_ZBTB_KLHL-like"/>
    <property type="match status" value="1"/>
</dbReference>
<dbReference type="PROSITE" id="PS50097">
    <property type="entry name" value="BTB"/>
    <property type="match status" value="1"/>
</dbReference>
<dbReference type="AlphaFoldDB" id="A0A0H2SER4"/>
<feature type="domain" description="BTB" evidence="1">
    <location>
        <begin position="28"/>
        <end position="105"/>
    </location>
</feature>
<dbReference type="STRING" id="27342.A0A0H2SER4"/>
<proteinExistence type="predicted"/>
<evidence type="ECO:0000313" key="2">
    <source>
        <dbReference type="EMBL" id="KLO20218.1"/>
    </source>
</evidence>
<dbReference type="EMBL" id="KQ085883">
    <property type="protein sequence ID" value="KLO20218.1"/>
    <property type="molecule type" value="Genomic_DNA"/>
</dbReference>
<dbReference type="Pfam" id="PF00651">
    <property type="entry name" value="BTB"/>
    <property type="match status" value="1"/>
</dbReference>
<dbReference type="Gene3D" id="3.30.710.10">
    <property type="entry name" value="Potassium Channel Kv1.1, Chain A"/>
    <property type="match status" value="1"/>
</dbReference>
<dbReference type="Proteomes" id="UP000053477">
    <property type="component" value="Unassembled WGS sequence"/>
</dbReference>
<dbReference type="InterPro" id="IPR000210">
    <property type="entry name" value="BTB/POZ_dom"/>
</dbReference>
<organism evidence="2 3">
    <name type="scientific">Schizopora paradoxa</name>
    <dbReference type="NCBI Taxonomy" id="27342"/>
    <lineage>
        <taxon>Eukaryota</taxon>
        <taxon>Fungi</taxon>
        <taxon>Dikarya</taxon>
        <taxon>Basidiomycota</taxon>
        <taxon>Agaricomycotina</taxon>
        <taxon>Agaricomycetes</taxon>
        <taxon>Hymenochaetales</taxon>
        <taxon>Schizoporaceae</taxon>
        <taxon>Schizopora</taxon>
    </lineage>
</organism>
<dbReference type="InterPro" id="IPR011333">
    <property type="entry name" value="SKP1/BTB/POZ_sf"/>
</dbReference>
<dbReference type="SUPFAM" id="SSF54695">
    <property type="entry name" value="POZ domain"/>
    <property type="match status" value="1"/>
</dbReference>
<dbReference type="InParanoid" id="A0A0H2SER4"/>
<keyword evidence="3" id="KW-1185">Reference proteome</keyword>
<evidence type="ECO:0000313" key="3">
    <source>
        <dbReference type="Proteomes" id="UP000053477"/>
    </source>
</evidence>
<protein>
    <recommendedName>
        <fullName evidence="1">BTB domain-containing protein</fullName>
    </recommendedName>
</protein>
<name>A0A0H2SER4_9AGAM</name>
<sequence>MNTDVELENSTGSESPAKRHEFLWLKDGNVVLGTNVYLFKVHKSVLSMHSSVFRDMFELPTEEDLDMGSSDIGAVGMAPELYEGVHFVSLSDDGREMEHILRAVYERGYYDPHSDEGTLEKFTALLRLSCKYDFSVIRKDVLGHLSRLYPTYLEDYDNAAKAYLEIFGNPRSICHLPLLKAAAEAGIDDHFPSLYYASSGSRVIPILNIFLKSPSHYPTMHRLIDGQQSLGKAIQDLMGAFIMLTERCICVHMNQYHPDIFDGEEIPEVFCTHNLVGLSSESLFSKKFPLRACNLCKESFSRRIEEEREAIWEAIPSFYRFNKTWDEIRAELPTQ</sequence>